<dbReference type="Proteomes" id="UP000255014">
    <property type="component" value="Unassembled WGS sequence"/>
</dbReference>
<feature type="compositionally biased region" description="Low complexity" evidence="1">
    <location>
        <begin position="25"/>
        <end position="38"/>
    </location>
</feature>
<feature type="region of interest" description="Disordered" evidence="1">
    <location>
        <begin position="23"/>
        <end position="44"/>
    </location>
</feature>
<evidence type="ECO:0000256" key="1">
    <source>
        <dbReference type="SAM" id="MobiDB-lite"/>
    </source>
</evidence>
<gene>
    <name evidence="3" type="ORF">NCTC10911_02761</name>
</gene>
<feature type="region of interest" description="Disordered" evidence="1">
    <location>
        <begin position="73"/>
        <end position="111"/>
    </location>
</feature>
<protein>
    <recommendedName>
        <fullName evidence="5">Lipoprotein</fullName>
    </recommendedName>
</protein>
<name>A0A381A410_BORPT</name>
<dbReference type="AlphaFoldDB" id="A0A381A410"/>
<reference evidence="3 4" key="1">
    <citation type="submission" date="2018-06" db="EMBL/GenBank/DDBJ databases">
        <authorList>
            <consortium name="Pathogen Informatics"/>
            <person name="Doyle S."/>
        </authorList>
    </citation>
    <scope>NUCLEOTIDE SEQUENCE [LARGE SCALE GENOMIC DNA]</scope>
    <source>
        <strain evidence="3 4">NCTC10911</strain>
    </source>
</reference>
<evidence type="ECO:0000313" key="3">
    <source>
        <dbReference type="EMBL" id="SUV65724.1"/>
    </source>
</evidence>
<accession>A0A381A410</accession>
<feature type="signal peptide" evidence="2">
    <location>
        <begin position="1"/>
        <end position="20"/>
    </location>
</feature>
<proteinExistence type="predicted"/>
<feature type="chain" id="PRO_5017045049" description="Lipoprotein" evidence="2">
    <location>
        <begin position="21"/>
        <end position="111"/>
    </location>
</feature>
<keyword evidence="2" id="KW-0732">Signal</keyword>
<dbReference type="PROSITE" id="PS51257">
    <property type="entry name" value="PROKAR_LIPOPROTEIN"/>
    <property type="match status" value="1"/>
</dbReference>
<sequence>MMSKTLILAPVMAVALTACNKNEDAAAPAGDGARRTGAGQLGRRHDAVVLIPGPAGRPPCRPARRRDARPRAGMLMASGNGGHFHCAKPPADLARLPANSHTTISPPPPRT</sequence>
<dbReference type="EMBL" id="UFTT01000002">
    <property type="protein sequence ID" value="SUV65724.1"/>
    <property type="molecule type" value="Genomic_DNA"/>
</dbReference>
<evidence type="ECO:0000256" key="2">
    <source>
        <dbReference type="SAM" id="SignalP"/>
    </source>
</evidence>
<organism evidence="3 4">
    <name type="scientific">Bordetella pertussis</name>
    <dbReference type="NCBI Taxonomy" id="520"/>
    <lineage>
        <taxon>Bacteria</taxon>
        <taxon>Pseudomonadati</taxon>
        <taxon>Pseudomonadota</taxon>
        <taxon>Betaproteobacteria</taxon>
        <taxon>Burkholderiales</taxon>
        <taxon>Alcaligenaceae</taxon>
        <taxon>Bordetella</taxon>
    </lineage>
</organism>
<evidence type="ECO:0000313" key="4">
    <source>
        <dbReference type="Proteomes" id="UP000255014"/>
    </source>
</evidence>
<evidence type="ECO:0008006" key="5">
    <source>
        <dbReference type="Google" id="ProtNLM"/>
    </source>
</evidence>